<evidence type="ECO:0000259" key="6">
    <source>
        <dbReference type="PROSITE" id="PS50206"/>
    </source>
</evidence>
<dbReference type="SMART" id="SM00487">
    <property type="entry name" value="DEXDc"/>
    <property type="match status" value="1"/>
</dbReference>
<dbReference type="SUPFAM" id="SSF52540">
    <property type="entry name" value="P-loop containing nucleoside triphosphate hydrolases"/>
    <property type="match status" value="1"/>
</dbReference>
<dbReference type="PROSITE" id="PS51194">
    <property type="entry name" value="HELICASE_CTER"/>
    <property type="match status" value="1"/>
</dbReference>
<keyword evidence="3 5" id="KW-0067">ATP-binding</keyword>
<comment type="function">
    <text evidence="5">RNA helicase.</text>
</comment>
<feature type="domain" description="Rhodanese" evidence="6">
    <location>
        <begin position="215"/>
        <end position="272"/>
    </location>
</feature>
<dbReference type="Gene3D" id="3.40.50.300">
    <property type="entry name" value="P-loop containing nucleotide triphosphate hydrolases"/>
    <property type="match status" value="2"/>
</dbReference>
<feature type="domain" description="Helicase ATP-binding" evidence="7">
    <location>
        <begin position="9"/>
        <end position="193"/>
    </location>
</feature>
<organism evidence="9 10">
    <name type="scientific">Olpidium bornovanus</name>
    <dbReference type="NCBI Taxonomy" id="278681"/>
    <lineage>
        <taxon>Eukaryota</taxon>
        <taxon>Fungi</taxon>
        <taxon>Fungi incertae sedis</taxon>
        <taxon>Olpidiomycota</taxon>
        <taxon>Olpidiomycotina</taxon>
        <taxon>Olpidiomycetes</taxon>
        <taxon>Olpidiales</taxon>
        <taxon>Olpidiaceae</taxon>
        <taxon>Olpidium</taxon>
    </lineage>
</organism>
<dbReference type="InterPro" id="IPR001650">
    <property type="entry name" value="Helicase_C-like"/>
</dbReference>
<name>A0A8H8DIY8_9FUNG</name>
<dbReference type="GO" id="GO:0005524">
    <property type="term" value="F:ATP binding"/>
    <property type="evidence" value="ECO:0007669"/>
    <property type="project" value="UniProtKB-UniRule"/>
</dbReference>
<evidence type="ECO:0000256" key="3">
    <source>
        <dbReference type="ARBA" id="ARBA00022840"/>
    </source>
</evidence>
<reference evidence="9 10" key="1">
    <citation type="journal article" name="Sci. Rep.">
        <title>Genome-scale phylogenetic analyses confirm Olpidium as the closest living zoosporic fungus to the non-flagellated, terrestrial fungi.</title>
        <authorList>
            <person name="Chang Y."/>
            <person name="Rochon D."/>
            <person name="Sekimoto S."/>
            <person name="Wang Y."/>
            <person name="Chovatia M."/>
            <person name="Sandor L."/>
            <person name="Salamov A."/>
            <person name="Grigoriev I.V."/>
            <person name="Stajich J.E."/>
            <person name="Spatafora J.W."/>
        </authorList>
    </citation>
    <scope>NUCLEOTIDE SEQUENCE [LARGE SCALE GENOMIC DNA]</scope>
    <source>
        <strain evidence="9">S191</strain>
    </source>
</reference>
<dbReference type="PROSITE" id="PS50206">
    <property type="entry name" value="RHODANESE_3"/>
    <property type="match status" value="1"/>
</dbReference>
<keyword evidence="10" id="KW-1185">Reference proteome</keyword>
<keyword evidence="1 5" id="KW-0547">Nucleotide-binding</keyword>
<dbReference type="OrthoDB" id="193716at2759"/>
<dbReference type="InterPro" id="IPR011545">
    <property type="entry name" value="DEAD/DEAH_box_helicase_dom"/>
</dbReference>
<comment type="domain">
    <text evidence="5">The Q motif is unique to and characteristic of the DEAD box family of RNA helicases and controls ATP binding and hydrolysis.</text>
</comment>
<dbReference type="InterPro" id="IPR001763">
    <property type="entry name" value="Rhodanese-like_dom"/>
</dbReference>
<evidence type="ECO:0000256" key="5">
    <source>
        <dbReference type="RuleBase" id="RU365068"/>
    </source>
</evidence>
<comment type="similarity">
    <text evidence="5">Belongs to the DEAD box helicase family.</text>
</comment>
<dbReference type="AlphaFoldDB" id="A0A8H8DIY8"/>
<dbReference type="Proteomes" id="UP000673691">
    <property type="component" value="Unassembled WGS sequence"/>
</dbReference>
<evidence type="ECO:0000259" key="8">
    <source>
        <dbReference type="PROSITE" id="PS51194"/>
    </source>
</evidence>
<dbReference type="GO" id="GO:0016787">
    <property type="term" value="F:hydrolase activity"/>
    <property type="evidence" value="ECO:0007669"/>
    <property type="project" value="UniProtKB-KW"/>
</dbReference>
<evidence type="ECO:0000313" key="9">
    <source>
        <dbReference type="EMBL" id="KAG5459951.1"/>
    </source>
</evidence>
<sequence length="408" mass="45100">MSPVQAAILGKLPTERDMFVTSKTGTGKTLAFLIPAVETLARRRAKNSGKKGGIIVISPTAELASQVANEAHNLCRYHKFGVQKFVGGGNQRAQVASFGHNPADVIVGTPGALDYLMNWSNNFYKLVQNVQVVSVFSQLVLDDADQLLEMDSRKIQDIVDQSPESRQTLLFSTAVPDDLERLASIGLREDHDVFDFVPENEQNVHAHIAQRYAVHDTVKIPQLIHQIARANNNRKIILFCPTDQASRLYSHFLRSAGIRRVFELHAGKPPAIRSTVSDGFRSCQNGVLVTTDLLACGVDYPDVHMVIQLGIPCSRDQYINRIRRTGRAGGGGSALLVLSSWEKSFLKSIADLPIKPCADWSAKTMARKYGGGTLDDPEGDLMRQRGVKSVEEAMVHDYIRSLRVFCEF</sequence>
<gene>
    <name evidence="9" type="ORF">BJ554DRAFT_8066</name>
</gene>
<dbReference type="InterPro" id="IPR027417">
    <property type="entry name" value="P-loop_NTPase"/>
</dbReference>
<dbReference type="PROSITE" id="PS51192">
    <property type="entry name" value="HELICASE_ATP_BIND_1"/>
    <property type="match status" value="1"/>
</dbReference>
<keyword evidence="5" id="KW-0347">Helicase</keyword>
<evidence type="ECO:0000256" key="4">
    <source>
        <dbReference type="ARBA" id="ARBA00022884"/>
    </source>
</evidence>
<evidence type="ECO:0000256" key="2">
    <source>
        <dbReference type="ARBA" id="ARBA00022801"/>
    </source>
</evidence>
<evidence type="ECO:0000313" key="10">
    <source>
        <dbReference type="Proteomes" id="UP000673691"/>
    </source>
</evidence>
<feature type="domain" description="Helicase C-terminal" evidence="8">
    <location>
        <begin position="219"/>
        <end position="382"/>
    </location>
</feature>
<comment type="catalytic activity">
    <reaction evidence="5">
        <text>ATP + H2O = ADP + phosphate + H(+)</text>
        <dbReference type="Rhea" id="RHEA:13065"/>
        <dbReference type="ChEBI" id="CHEBI:15377"/>
        <dbReference type="ChEBI" id="CHEBI:15378"/>
        <dbReference type="ChEBI" id="CHEBI:30616"/>
        <dbReference type="ChEBI" id="CHEBI:43474"/>
        <dbReference type="ChEBI" id="CHEBI:456216"/>
        <dbReference type="EC" id="3.6.4.13"/>
    </reaction>
</comment>
<dbReference type="GO" id="GO:0003723">
    <property type="term" value="F:RNA binding"/>
    <property type="evidence" value="ECO:0007669"/>
    <property type="project" value="UniProtKB-UniRule"/>
</dbReference>
<keyword evidence="2 5" id="KW-0378">Hydrolase</keyword>
<dbReference type="SMART" id="SM00490">
    <property type="entry name" value="HELICc"/>
    <property type="match status" value="1"/>
</dbReference>
<accession>A0A8H8DIY8</accession>
<keyword evidence="4 5" id="KW-0694">RNA-binding</keyword>
<dbReference type="EMBL" id="JAEFCI010006017">
    <property type="protein sequence ID" value="KAG5459951.1"/>
    <property type="molecule type" value="Genomic_DNA"/>
</dbReference>
<dbReference type="PANTHER" id="PTHR24031">
    <property type="entry name" value="RNA HELICASE"/>
    <property type="match status" value="1"/>
</dbReference>
<evidence type="ECO:0000259" key="7">
    <source>
        <dbReference type="PROSITE" id="PS51192"/>
    </source>
</evidence>
<dbReference type="GO" id="GO:0003724">
    <property type="term" value="F:RNA helicase activity"/>
    <property type="evidence" value="ECO:0007669"/>
    <property type="project" value="UniProtKB-EC"/>
</dbReference>
<dbReference type="Pfam" id="PF00270">
    <property type="entry name" value="DEAD"/>
    <property type="match status" value="1"/>
</dbReference>
<dbReference type="Pfam" id="PF00271">
    <property type="entry name" value="Helicase_C"/>
    <property type="match status" value="1"/>
</dbReference>
<comment type="caution">
    <text evidence="9">The sequence shown here is derived from an EMBL/GenBank/DDBJ whole genome shotgun (WGS) entry which is preliminary data.</text>
</comment>
<proteinExistence type="inferred from homology"/>
<evidence type="ECO:0000256" key="1">
    <source>
        <dbReference type="ARBA" id="ARBA00022741"/>
    </source>
</evidence>
<dbReference type="InterPro" id="IPR014001">
    <property type="entry name" value="Helicase_ATP-bd"/>
</dbReference>
<protein>
    <recommendedName>
        <fullName evidence="5">ATP-dependent RNA helicase</fullName>
        <ecNumber evidence="5">3.6.4.13</ecNumber>
    </recommendedName>
</protein>
<dbReference type="EC" id="3.6.4.13" evidence="5"/>